<dbReference type="PANTHER" id="PTHR33116:SF78">
    <property type="entry name" value="OS12G0587133 PROTEIN"/>
    <property type="match status" value="1"/>
</dbReference>
<dbReference type="PANTHER" id="PTHR33116">
    <property type="entry name" value="REVERSE TRANSCRIPTASE ZINC-BINDING DOMAIN-CONTAINING PROTEIN-RELATED-RELATED"/>
    <property type="match status" value="1"/>
</dbReference>
<dbReference type="Gene3D" id="3.60.10.10">
    <property type="entry name" value="Endonuclease/exonuclease/phosphatase"/>
    <property type="match status" value="1"/>
</dbReference>
<dbReference type="Pfam" id="PF00078">
    <property type="entry name" value="RVT_1"/>
    <property type="match status" value="1"/>
</dbReference>
<feature type="domain" description="Reverse transcriptase" evidence="1">
    <location>
        <begin position="884"/>
        <end position="1164"/>
    </location>
</feature>
<dbReference type="InterPro" id="IPR026960">
    <property type="entry name" value="RVT-Znf"/>
</dbReference>
<name>A0A2N9H540_FAGSY</name>
<sequence>MGGVRSFRIESKRFDLIREGDGIDSISLFEAGRFTRHSVFMGKDGARWLGKCIEENVARETEHAFIRTFKESDKGYVVRRFTNKNGRYLELTDYGRGGCKGQLAIPEGQKQSGRLGFNKELQLLLNPIPVDNKERKNPRGQGIPVDEKIPKRIPTKEWLGPTVSYAESLQVPAKPQDTYGKPTIAHNPNPKVLKTPEITHTRVMVTEDEEGKAKPQEKFLGSIPYQRSRANITACPKLTISLGTDGKRIVKWGGPVNQAELATTKGKGHGMGQELEKPSKLARVGHKDMFTCPSYFERGESSKTKPKPTQVWVPKLGGAEVIQGGPHLENNLDPNTSAKNDVVHVVDALVVSRDSSLGLTPFSSITQESNSLMFRTSSEGDIRRIRVEYYVGINLSVPRNIGGYWEYWSEAATSVFMGESNTVRVERVKGAPLKESHCLAVVPSDIFREGSPEERVLDISPLNSYRGESIPSDQSEWVRQNMEVFSKQMGVSIDRCEVEAMALFTAIEQWWRQTGGSQTIVCMSQQRARRGARELRNLSSSVNYGTSRTQGGGRKSRGTVLSQCSASGGVLIMWDKRVAEIQECVKGQYSISCRFKNVQDHFEWAFSGVYGPNVDAERFILWEELAGVRSWWGVPWCIGGDFNVVRFPSEKLTEGRLTGAMMNFSDFISKLELIDLPLLDGQFTWSNNQDPPSKSRLDRFLLSTDWEDQFLHIVQKALPCFVSDHCPISLDSGNYIRGSPSFVLASKLKGLESKENRGLFTGEDRVRRLNAQTELEETLLLDEYNVWESKWETQEEIHKGIVDFYQDLYSEKEHWRPILRGVDFTSLEVEEAAHLERPFSKEEVVVTLNQISGEKAPGPDGFTLAFFHHCWDVVKKEVLESLQEFYDQEAFERSLNSTFVVLIPKKVKASDVRDFRPISLTSSIYKIISKVLANRLREVLGSLLSPSQNAFIQNRQIQDSVLIASESLDSRQKSRVPGLICKLDLEKTYDHMNWNFLIYLMERCGFGAKWCNWIRFCISSVRFSVLINGTPCGFFPSSRGLRQGDSLSPLLFVLVMEALSRLMDRAVERGYIEGFSMDHSNASALRVSHMFFADDTLVFCGAVRDQLYHLKGVLLCFEAVSGLRINLGKSEIVPVGPVPDVEALAHVLGGRTASLPMKYLGLPLGARYKSKEIWNPILEKMERRLAGWKRSYLSKGGRLTLIKSTLSSLPTYFLSLFPVPSSVAHRIEKLQRDFLWGGIGDEFKYHLALLGKWLWRFANERDAYWRQVIACKYGCDRDGWHSKEGRGGHGVCLWKHIQSGWSRFSQYVQYSVGSGDSIRFWVDNWGNVGLLRDVFPLIYQIALHKQATVSEYLSWHNEDMVWSINLQRSLQDWELGEYTDLIAFLYKQKVRRMEVDQLRWVCTTSGLFEVRSYYRMLISHQRTNFPWKSIWQSRVPHKVAFFTWLVAQGKILTIDNLCRRRIWVLDWCFMCKRAAESVNHLMLHCENAQELWSMIFCLCGISWVMPRTTYDLLHCWRRKGPAHLVWKAIPSCLMWLLWRERNQRAFEDSERHSVELKMILLRTLMEWLAAVSKLSFPSVLAFIDDCM</sequence>
<dbReference type="PROSITE" id="PS50878">
    <property type="entry name" value="RT_POL"/>
    <property type="match status" value="1"/>
</dbReference>
<accession>A0A2N9H540</accession>
<dbReference type="EMBL" id="OIVN01002824">
    <property type="protein sequence ID" value="SPD06730.1"/>
    <property type="molecule type" value="Genomic_DNA"/>
</dbReference>
<proteinExistence type="predicted"/>
<dbReference type="SUPFAM" id="SSF56219">
    <property type="entry name" value="DNase I-like"/>
    <property type="match status" value="1"/>
</dbReference>
<dbReference type="CDD" id="cd01650">
    <property type="entry name" value="RT_nLTR_like"/>
    <property type="match status" value="1"/>
</dbReference>
<gene>
    <name evidence="2" type="ORF">FSB_LOCUS34612</name>
</gene>
<dbReference type="Pfam" id="PF13966">
    <property type="entry name" value="zf-RVT"/>
    <property type="match status" value="1"/>
</dbReference>
<reference evidence="2" key="1">
    <citation type="submission" date="2018-02" db="EMBL/GenBank/DDBJ databases">
        <authorList>
            <person name="Cohen D.B."/>
            <person name="Kent A.D."/>
        </authorList>
    </citation>
    <scope>NUCLEOTIDE SEQUENCE</scope>
</reference>
<protein>
    <recommendedName>
        <fullName evidence="1">Reverse transcriptase domain-containing protein</fullName>
    </recommendedName>
</protein>
<dbReference type="InterPro" id="IPR000477">
    <property type="entry name" value="RT_dom"/>
</dbReference>
<dbReference type="SUPFAM" id="SSF56672">
    <property type="entry name" value="DNA/RNA polymerases"/>
    <property type="match status" value="1"/>
</dbReference>
<evidence type="ECO:0000313" key="2">
    <source>
        <dbReference type="EMBL" id="SPD06730.1"/>
    </source>
</evidence>
<dbReference type="InterPro" id="IPR043502">
    <property type="entry name" value="DNA/RNA_pol_sf"/>
</dbReference>
<dbReference type="InterPro" id="IPR036691">
    <property type="entry name" value="Endo/exonu/phosph_ase_sf"/>
</dbReference>
<evidence type="ECO:0000259" key="1">
    <source>
        <dbReference type="PROSITE" id="PS50878"/>
    </source>
</evidence>
<organism evidence="2">
    <name type="scientific">Fagus sylvatica</name>
    <name type="common">Beechnut</name>
    <dbReference type="NCBI Taxonomy" id="28930"/>
    <lineage>
        <taxon>Eukaryota</taxon>
        <taxon>Viridiplantae</taxon>
        <taxon>Streptophyta</taxon>
        <taxon>Embryophyta</taxon>
        <taxon>Tracheophyta</taxon>
        <taxon>Spermatophyta</taxon>
        <taxon>Magnoliopsida</taxon>
        <taxon>eudicotyledons</taxon>
        <taxon>Gunneridae</taxon>
        <taxon>Pentapetalae</taxon>
        <taxon>rosids</taxon>
        <taxon>fabids</taxon>
        <taxon>Fagales</taxon>
        <taxon>Fagaceae</taxon>
        <taxon>Fagus</taxon>
    </lineage>
</organism>